<keyword evidence="2" id="KW-0378">Hydrolase</keyword>
<evidence type="ECO:0000313" key="2">
    <source>
        <dbReference type="EMBL" id="CAI8016095.1"/>
    </source>
</evidence>
<dbReference type="SUPFAM" id="SSF52540">
    <property type="entry name" value="P-loop containing nucleoside triphosphate hydrolases"/>
    <property type="match status" value="1"/>
</dbReference>
<dbReference type="InterPro" id="IPR047187">
    <property type="entry name" value="SF1_C_Upf1"/>
</dbReference>
<proteinExistence type="predicted"/>
<dbReference type="AlphaFoldDB" id="A0AA35RQY6"/>
<keyword evidence="2" id="KW-0347">Helicase</keyword>
<dbReference type="Proteomes" id="UP001174909">
    <property type="component" value="Unassembled WGS sequence"/>
</dbReference>
<protein>
    <submittedName>
        <fullName evidence="2">Probable helicase with zinc finger domain</fullName>
    </submittedName>
</protein>
<evidence type="ECO:0000259" key="1">
    <source>
        <dbReference type="Pfam" id="PF13087"/>
    </source>
</evidence>
<comment type="caution">
    <text evidence="2">The sequence shown here is derived from an EMBL/GenBank/DDBJ whole genome shotgun (WGS) entry which is preliminary data.</text>
</comment>
<dbReference type="GO" id="GO:0005829">
    <property type="term" value="C:cytosol"/>
    <property type="evidence" value="ECO:0007669"/>
    <property type="project" value="TreeGrafter"/>
</dbReference>
<dbReference type="GO" id="GO:0043186">
    <property type="term" value="C:P granule"/>
    <property type="evidence" value="ECO:0007669"/>
    <property type="project" value="TreeGrafter"/>
</dbReference>
<dbReference type="GO" id="GO:0004386">
    <property type="term" value="F:helicase activity"/>
    <property type="evidence" value="ECO:0007669"/>
    <property type="project" value="UniProtKB-KW"/>
</dbReference>
<dbReference type="PANTHER" id="PTHR10887">
    <property type="entry name" value="DNA2/NAM7 HELICASE FAMILY"/>
    <property type="match status" value="1"/>
</dbReference>
<dbReference type="Pfam" id="PF13087">
    <property type="entry name" value="AAA_12"/>
    <property type="match status" value="1"/>
</dbReference>
<organism evidence="2 3">
    <name type="scientific">Geodia barretti</name>
    <name type="common">Barrett's horny sponge</name>
    <dbReference type="NCBI Taxonomy" id="519541"/>
    <lineage>
        <taxon>Eukaryota</taxon>
        <taxon>Metazoa</taxon>
        <taxon>Porifera</taxon>
        <taxon>Demospongiae</taxon>
        <taxon>Heteroscleromorpha</taxon>
        <taxon>Tetractinellida</taxon>
        <taxon>Astrophorina</taxon>
        <taxon>Geodiidae</taxon>
        <taxon>Geodia</taxon>
    </lineage>
</organism>
<dbReference type="InterPro" id="IPR041679">
    <property type="entry name" value="DNA2/NAM7-like_C"/>
</dbReference>
<dbReference type="GO" id="GO:0035194">
    <property type="term" value="P:regulatory ncRNA-mediated post-transcriptional gene silencing"/>
    <property type="evidence" value="ECO:0007669"/>
    <property type="project" value="TreeGrafter"/>
</dbReference>
<dbReference type="InterPro" id="IPR027417">
    <property type="entry name" value="P-loop_NTPase"/>
</dbReference>
<dbReference type="Pfam" id="PF13245">
    <property type="entry name" value="AAA_19"/>
    <property type="match status" value="1"/>
</dbReference>
<dbReference type="CDD" id="cd18808">
    <property type="entry name" value="SF1_C_Upf1"/>
    <property type="match status" value="1"/>
</dbReference>
<keyword evidence="2" id="KW-0547">Nucleotide-binding</keyword>
<accession>A0AA35RQY6</accession>
<sequence length="884" mass="100608">MGVTLIVGDDHEVVEVLELPCSLSGCSPQELTLCEKMKQPRGCPDEVNCKNAHSIEELEYWKWSLIHKVLEKVPNYSALRERYSYTPHEVWLSATQVGIDQKLSSQNYVNKFHHLICLDEIAHCQTMATLCNGMVTVKQHKWYDRWNDEEVLMLKLYGMEGAAMDYAVHGHAVVHIPLGQSEIECNVFQRDAVEDALLLHLPNVKMPPLPKKPMYVHFGIKHIYFDGLHKAVNYLNSHAVSKLFPNEKLLKQYTTGKTLSGAEKAALNEFTLDEEYQINALQRMISSDPRVPFLVIGPFGTGKTRILAATVSALLCDPKSRILVCTYQHQCANSIYKILFKNYRHCIMRLVPNPQVAQGVRYDLSASRQSTNEQLGVYLQRYTGINVLLKKKVIVTTFLTATNLKKKETKHQQLHFSHILIDEGAQAREAESLGALAVVKEETKVVIVGDHKQSGPKVAVLSELAQEYELGVSLLERLFNLYKSKTSGGEINNHTASLLTNYRCHSSILAFTSSLFYQHTLLSRSSSETHPMAPYPLVFTCTSIDKNSKNLPAEDRHEARVLVEKLESFVSQWPRSYPKQKVVVLASARKQVELLRKEVTKKGLNRDKPCEVTVIPTYLIQGMEFDAIFISTIEPTKENGEPFDPVRTMSNELVFNTIMTRARSLIYCVGNPFTLCEIGDSRSWKAYLQRCVQCETLQFSIPNQLNRKAEVELAAKKLQNSLLPHSVIDEATAVPLTREADKIIKQYMEKLNQRREYKTGCKLVQKPEGRIDWMMEDEQSGDETVILCRLKYSMYNKAIALPVDPSQPPITIKGKENLKGFDGDRVKVDREGRCVLFDDKTERAIRQTHHGESFLCRVSEFNCIQFYPLDKCYPKFVNLPTITR</sequence>
<keyword evidence="2" id="KW-0067">ATP-binding</keyword>
<dbReference type="InterPro" id="IPR045055">
    <property type="entry name" value="DNA2/NAM7-like"/>
</dbReference>
<gene>
    <name evidence="2" type="ORF">GBAR_LOCUS9901</name>
</gene>
<dbReference type="Gene3D" id="3.40.50.300">
    <property type="entry name" value="P-loop containing nucleotide triphosphate hydrolases"/>
    <property type="match status" value="2"/>
</dbReference>
<feature type="non-terminal residue" evidence="2">
    <location>
        <position position="1"/>
    </location>
</feature>
<feature type="domain" description="DNA2/NAM7 helicase-like C-terminal" evidence="1">
    <location>
        <begin position="471"/>
        <end position="671"/>
    </location>
</feature>
<name>A0AA35RQY6_GEOBA</name>
<reference evidence="2" key="1">
    <citation type="submission" date="2023-03" db="EMBL/GenBank/DDBJ databases">
        <authorList>
            <person name="Steffen K."/>
            <person name="Cardenas P."/>
        </authorList>
    </citation>
    <scope>NUCLEOTIDE SEQUENCE</scope>
</reference>
<dbReference type="EMBL" id="CASHTH010001494">
    <property type="protein sequence ID" value="CAI8016095.1"/>
    <property type="molecule type" value="Genomic_DNA"/>
</dbReference>
<evidence type="ECO:0000313" key="3">
    <source>
        <dbReference type="Proteomes" id="UP001174909"/>
    </source>
</evidence>
<dbReference type="PANTHER" id="PTHR10887:SF322">
    <property type="entry name" value="HELICASE MOV-10"/>
    <property type="match status" value="1"/>
</dbReference>
<keyword evidence="3" id="KW-1185">Reference proteome</keyword>